<comment type="similarity">
    <text evidence="1">Belongs to the GSP E family.</text>
</comment>
<dbReference type="Gene3D" id="3.40.50.300">
    <property type="entry name" value="P-loop containing nucleotide triphosphate hydrolases"/>
    <property type="match status" value="1"/>
</dbReference>
<proteinExistence type="inferred from homology"/>
<dbReference type="SUPFAM" id="SSF52540">
    <property type="entry name" value="P-loop containing nucleoside triphosphate hydrolases"/>
    <property type="match status" value="1"/>
</dbReference>
<dbReference type="InterPro" id="IPR027417">
    <property type="entry name" value="P-loop_NTPase"/>
</dbReference>
<dbReference type="InterPro" id="IPR050921">
    <property type="entry name" value="T4SS_GSP_E_ATPase"/>
</dbReference>
<evidence type="ECO:0000313" key="2">
    <source>
        <dbReference type="EMBL" id="RHJ90123.1"/>
    </source>
</evidence>
<dbReference type="OrthoDB" id="1776707at2"/>
<dbReference type="Proteomes" id="UP000284841">
    <property type="component" value="Unassembled WGS sequence"/>
</dbReference>
<comment type="caution">
    <text evidence="2">The sequence shown here is derived from an EMBL/GenBank/DDBJ whole genome shotgun (WGS) entry which is preliminary data.</text>
</comment>
<organism evidence="2 3">
    <name type="scientific">Emergencia timonensis</name>
    <dbReference type="NCBI Taxonomy" id="1776384"/>
    <lineage>
        <taxon>Bacteria</taxon>
        <taxon>Bacillati</taxon>
        <taxon>Bacillota</taxon>
        <taxon>Clostridia</taxon>
        <taxon>Peptostreptococcales</taxon>
        <taxon>Anaerovoracaceae</taxon>
        <taxon>Emergencia</taxon>
    </lineage>
</organism>
<accession>A0A415E8K2</accession>
<evidence type="ECO:0000313" key="3">
    <source>
        <dbReference type="Proteomes" id="UP000284841"/>
    </source>
</evidence>
<dbReference type="PANTHER" id="PTHR30486">
    <property type="entry name" value="TWITCHING MOTILITY PROTEIN PILT"/>
    <property type="match status" value="1"/>
</dbReference>
<dbReference type="STRING" id="1776384.GCA_900086585_03295"/>
<dbReference type="GO" id="GO:0016887">
    <property type="term" value="F:ATP hydrolysis activity"/>
    <property type="evidence" value="ECO:0007669"/>
    <property type="project" value="InterPro"/>
</dbReference>
<dbReference type="EMBL" id="QRMS01000001">
    <property type="protein sequence ID" value="RHJ90123.1"/>
    <property type="molecule type" value="Genomic_DNA"/>
</dbReference>
<sequence>MGFEEETRFYKEKIKEILIDKKLSDRWHPDWYPNLCEGVFAELYGLAGLAPWAYDMEEKYRASSSAKLIGDRLYCLIDGRSQLQPQRISARRRQQLKRTLLLATPYERLEYGFHEVYLHNGIRITIYSGERTKDGQDVMVFRKYVLEDLTFANLAEKGTIPEEAIALFLKMIAIGFNVIFAGQVRSGKTTFMQIWQRNEDPTLEGLAIATDPETPWHRIMPEAPIMQLVADGSQLESITKSLLRGDNDYVLLEEMRDAAAFSLALDITSTGTTRSKATIHDNDGLNIPYKMASKIRERFGGHTKELIAQVFKNFDYVIELSQMPEDKGKKVMKGILEYSYDMENDRVLVRRLCSYDFMQRQWYWNGGSCTAKIKKYPEQKEEIEEMADMLHDLSLKHCLREQTMIYPAYYKE</sequence>
<evidence type="ECO:0000256" key="1">
    <source>
        <dbReference type="ARBA" id="ARBA00006611"/>
    </source>
</evidence>
<dbReference type="AlphaFoldDB" id="A0A415E8K2"/>
<gene>
    <name evidence="2" type="ORF">DW099_05035</name>
</gene>
<reference evidence="2 3" key="1">
    <citation type="submission" date="2018-08" db="EMBL/GenBank/DDBJ databases">
        <title>A genome reference for cultivated species of the human gut microbiota.</title>
        <authorList>
            <person name="Zou Y."/>
            <person name="Xue W."/>
            <person name="Luo G."/>
        </authorList>
    </citation>
    <scope>NUCLEOTIDE SEQUENCE [LARGE SCALE GENOMIC DNA]</scope>
    <source>
        <strain evidence="2 3">AM07-24</strain>
    </source>
</reference>
<name>A0A415E8K2_9FIRM</name>
<dbReference type="PANTHER" id="PTHR30486:SF6">
    <property type="entry name" value="TYPE IV PILUS RETRACTATION ATPASE PILT"/>
    <property type="match status" value="1"/>
</dbReference>
<protein>
    <submittedName>
        <fullName evidence="2">Uncharacterized protein</fullName>
    </submittedName>
</protein>
<keyword evidence="3" id="KW-1185">Reference proteome</keyword>